<dbReference type="Pfam" id="PF07654">
    <property type="entry name" value="C1-set"/>
    <property type="match status" value="7"/>
</dbReference>
<keyword evidence="2" id="KW-0812">Transmembrane</keyword>
<reference evidence="4" key="1">
    <citation type="journal article" date="2023" name="Science">
        <title>Genome structures resolve the early diversification of teleost fishes.</title>
        <authorList>
            <person name="Parey E."/>
            <person name="Louis A."/>
            <person name="Montfort J."/>
            <person name="Bouchez O."/>
            <person name="Roques C."/>
            <person name="Iampietro C."/>
            <person name="Lluch J."/>
            <person name="Castinel A."/>
            <person name="Donnadieu C."/>
            <person name="Desvignes T."/>
            <person name="Floi Bucao C."/>
            <person name="Jouanno E."/>
            <person name="Wen M."/>
            <person name="Mejri S."/>
            <person name="Dirks R."/>
            <person name="Jansen H."/>
            <person name="Henkel C."/>
            <person name="Chen W.J."/>
            <person name="Zahm M."/>
            <person name="Cabau C."/>
            <person name="Klopp C."/>
            <person name="Thompson A.W."/>
            <person name="Robinson-Rechavi M."/>
            <person name="Braasch I."/>
            <person name="Lecointre G."/>
            <person name="Bobe J."/>
            <person name="Postlethwait J.H."/>
            <person name="Berthelot C."/>
            <person name="Roest Crollius H."/>
            <person name="Guiguen Y."/>
        </authorList>
    </citation>
    <scope>NUCLEOTIDE SEQUENCE</scope>
    <source>
        <strain evidence="4">NC1722</strain>
    </source>
</reference>
<dbReference type="Gene3D" id="2.60.40.10">
    <property type="entry name" value="Immunoglobulins"/>
    <property type="match status" value="8"/>
</dbReference>
<dbReference type="EMBL" id="JAINUG010000287">
    <property type="protein sequence ID" value="KAJ8383728.1"/>
    <property type="molecule type" value="Genomic_DNA"/>
</dbReference>
<feature type="domain" description="Ig-like" evidence="3">
    <location>
        <begin position="577"/>
        <end position="675"/>
    </location>
</feature>
<feature type="domain" description="Ig-like" evidence="3">
    <location>
        <begin position="64"/>
        <end position="160"/>
    </location>
</feature>
<feature type="domain" description="Ig-like" evidence="3">
    <location>
        <begin position="697"/>
        <end position="767"/>
    </location>
</feature>
<keyword evidence="2" id="KW-1133">Transmembrane helix</keyword>
<sequence>MRPLAEKKFQDVQETGETYSQTSQVEVDSEKWLSGSVYTCKATHDSKPFESSTSICSEYLVPVPSIHLEKPKLESVANNVTVTATCVVFTPYQSIVSWTVDHNEKKVSTNSIFIKDDNNRIKRIVNNLTHTKSEWKNMKSITCEANHKCFTHVKETIDLTDERTAHPTLALYHQLKHNPAGANGITLVCSLAGFYPNTITVTWEEDDKPFQRSPVVKTLQNLEEKDTTFSQTSQVEVDITKWLTGSSYTCKAKHNSKEFSNVTSICSAYPISSPSIHMDSVASHKAITATCVVFASYKSTVSWIVDGNKPKYSPTSEYFKGSNNIIQRFVNNLTIPRDEWKSMKSISCEVKHRCFPPVKKTINLTGETSVKLFLWPSLEEGGTRVQTFLCLASGFKPQVTWLLGQDQRPATANRIVIEDDGHITVASEIEVPHQEWTRGDAVTCEVDDLPLLKSIFKNISICTLTPPSSQTAELFLIGPSLQDRLNQRDLPCVCMLVGFDTRDFTITWKVNGEVPQRSAKTEAPTRNDNGTETMRSTFHVRRNNWDEHKQITCEAKHLCSGKPLERYLVKTKDPRQPKVQILTPSDSDLEKSSNATLVCLISDFFPSQVEVHWEMNGTKVAPSRYASTLPLRYWGSAGYIMHSRLLVPQSNWTEGEYSCVVRHESSKKPIRHTVSNVFASATLSPPQAFLLQFSRGLVCLVHSFSPAAIDVIWLLKGKDEQLESHTSSVSRGPDGKFTLWSHLAVSWEPGALYTCRVLHVTQNLSISKSQPEITAEIEYFDENTQDSSQADSTEEIWNTACAFLILFLITLLYSSFVTLIKVK</sequence>
<evidence type="ECO:0000313" key="4">
    <source>
        <dbReference type="EMBL" id="KAJ8383728.1"/>
    </source>
</evidence>
<dbReference type="InterPro" id="IPR050380">
    <property type="entry name" value="Immune_Resp_Modulators"/>
</dbReference>
<dbReference type="PROSITE" id="PS00290">
    <property type="entry name" value="IG_MHC"/>
    <property type="match status" value="2"/>
</dbReference>
<dbReference type="PANTHER" id="PTHR23411">
    <property type="entry name" value="TAPASIN"/>
    <property type="match status" value="1"/>
</dbReference>
<evidence type="ECO:0000259" key="3">
    <source>
        <dbReference type="PROSITE" id="PS50835"/>
    </source>
</evidence>
<dbReference type="FunFam" id="2.60.40.10:FF:000463">
    <property type="entry name" value="Immunoglobulin heavy constant gamma 1"/>
    <property type="match status" value="1"/>
</dbReference>
<comment type="caution">
    <text evidence="4">The sequence shown here is derived from an EMBL/GenBank/DDBJ whole genome shotgun (WGS) entry which is preliminary data.</text>
</comment>
<gene>
    <name evidence="4" type="ORF">AAFF_G00215700</name>
</gene>
<evidence type="ECO:0000313" key="5">
    <source>
        <dbReference type="Proteomes" id="UP001221898"/>
    </source>
</evidence>
<feature type="domain" description="Ig-like" evidence="3">
    <location>
        <begin position="167"/>
        <end position="263"/>
    </location>
</feature>
<dbReference type="SUPFAM" id="SSF48726">
    <property type="entry name" value="Immunoglobulin"/>
    <property type="match status" value="8"/>
</dbReference>
<dbReference type="InterPro" id="IPR036179">
    <property type="entry name" value="Ig-like_dom_sf"/>
</dbReference>
<organism evidence="4 5">
    <name type="scientific">Aldrovandia affinis</name>
    <dbReference type="NCBI Taxonomy" id="143900"/>
    <lineage>
        <taxon>Eukaryota</taxon>
        <taxon>Metazoa</taxon>
        <taxon>Chordata</taxon>
        <taxon>Craniata</taxon>
        <taxon>Vertebrata</taxon>
        <taxon>Euteleostomi</taxon>
        <taxon>Actinopterygii</taxon>
        <taxon>Neopterygii</taxon>
        <taxon>Teleostei</taxon>
        <taxon>Notacanthiformes</taxon>
        <taxon>Halosauridae</taxon>
        <taxon>Aldrovandia</taxon>
    </lineage>
</organism>
<proteinExistence type="predicted"/>
<dbReference type="InterPro" id="IPR003597">
    <property type="entry name" value="Ig_C1-set"/>
</dbReference>
<dbReference type="SMART" id="SM00407">
    <property type="entry name" value="IGc1"/>
    <property type="match status" value="4"/>
</dbReference>
<feature type="domain" description="Ig-like" evidence="3">
    <location>
        <begin position="382"/>
        <end position="460"/>
    </location>
</feature>
<keyword evidence="1" id="KW-0393">Immunoglobulin domain</keyword>
<dbReference type="InterPro" id="IPR013783">
    <property type="entry name" value="Ig-like_fold"/>
</dbReference>
<feature type="domain" description="Ig-like" evidence="3">
    <location>
        <begin position="467"/>
        <end position="569"/>
    </location>
</feature>
<dbReference type="InterPro" id="IPR007110">
    <property type="entry name" value="Ig-like_dom"/>
</dbReference>
<feature type="domain" description="Ig-like" evidence="3">
    <location>
        <begin position="274"/>
        <end position="365"/>
    </location>
</feature>
<dbReference type="InterPro" id="IPR003006">
    <property type="entry name" value="Ig/MHC_CS"/>
</dbReference>
<feature type="transmembrane region" description="Helical" evidence="2">
    <location>
        <begin position="796"/>
        <end position="820"/>
    </location>
</feature>
<evidence type="ECO:0000256" key="2">
    <source>
        <dbReference type="SAM" id="Phobius"/>
    </source>
</evidence>
<dbReference type="PROSITE" id="PS50835">
    <property type="entry name" value="IG_LIKE"/>
    <property type="match status" value="7"/>
</dbReference>
<dbReference type="AlphaFoldDB" id="A0AAD7W519"/>
<keyword evidence="5" id="KW-1185">Reference proteome</keyword>
<name>A0AAD7W519_9TELE</name>
<protein>
    <recommendedName>
        <fullName evidence="3">Ig-like domain-containing protein</fullName>
    </recommendedName>
</protein>
<evidence type="ECO:0000256" key="1">
    <source>
        <dbReference type="ARBA" id="ARBA00023319"/>
    </source>
</evidence>
<keyword evidence="2" id="KW-0472">Membrane</keyword>
<dbReference type="CDD" id="cd00098">
    <property type="entry name" value="IgC1"/>
    <property type="match status" value="4"/>
</dbReference>
<dbReference type="Proteomes" id="UP001221898">
    <property type="component" value="Unassembled WGS sequence"/>
</dbReference>
<accession>A0AAD7W519</accession>